<protein>
    <submittedName>
        <fullName evidence="2">Uncharacterized protein</fullName>
    </submittedName>
</protein>
<dbReference type="SUPFAM" id="SSF58104">
    <property type="entry name" value="Methyl-accepting chemotaxis protein (MCP) signaling domain"/>
    <property type="match status" value="1"/>
</dbReference>
<organism evidence="2 3">
    <name type="scientific">Xiphophorus couchianus</name>
    <name type="common">Monterrey platyfish</name>
    <dbReference type="NCBI Taxonomy" id="32473"/>
    <lineage>
        <taxon>Eukaryota</taxon>
        <taxon>Metazoa</taxon>
        <taxon>Chordata</taxon>
        <taxon>Craniata</taxon>
        <taxon>Vertebrata</taxon>
        <taxon>Euteleostomi</taxon>
        <taxon>Actinopterygii</taxon>
        <taxon>Neopterygii</taxon>
        <taxon>Teleostei</taxon>
        <taxon>Neoteleostei</taxon>
        <taxon>Acanthomorphata</taxon>
        <taxon>Ovalentaria</taxon>
        <taxon>Atherinomorphae</taxon>
        <taxon>Cyprinodontiformes</taxon>
        <taxon>Poeciliidae</taxon>
        <taxon>Poeciliinae</taxon>
        <taxon>Xiphophorus</taxon>
    </lineage>
</organism>
<proteinExistence type="predicted"/>
<dbReference type="AlphaFoldDB" id="A0A3B5MVX0"/>
<evidence type="ECO:0000256" key="1">
    <source>
        <dbReference type="SAM" id="Coils"/>
    </source>
</evidence>
<dbReference type="Proteomes" id="UP000261380">
    <property type="component" value="Unplaced"/>
</dbReference>
<dbReference type="Ensembl" id="ENSXCOT00000028096.1">
    <property type="protein sequence ID" value="ENSXCOP00000027761.1"/>
    <property type="gene ID" value="ENSXCOG00000020699.1"/>
</dbReference>
<dbReference type="GeneTree" id="ENSGT01110000270963"/>
<reference evidence="2" key="2">
    <citation type="submission" date="2025-09" db="UniProtKB">
        <authorList>
            <consortium name="Ensembl"/>
        </authorList>
    </citation>
    <scope>IDENTIFICATION</scope>
</reference>
<name>A0A3B5MVX0_9TELE</name>
<keyword evidence="1" id="KW-0175">Coiled coil</keyword>
<evidence type="ECO:0000313" key="3">
    <source>
        <dbReference type="Proteomes" id="UP000261380"/>
    </source>
</evidence>
<evidence type="ECO:0000313" key="2">
    <source>
        <dbReference type="Ensembl" id="ENSXCOP00000027761.1"/>
    </source>
</evidence>
<dbReference type="Gene3D" id="6.10.250.1010">
    <property type="match status" value="1"/>
</dbReference>
<accession>A0A3B5MVX0</accession>
<keyword evidence="3" id="KW-1185">Reference proteome</keyword>
<reference evidence="2" key="1">
    <citation type="submission" date="2025-08" db="UniProtKB">
        <authorList>
            <consortium name="Ensembl"/>
        </authorList>
    </citation>
    <scope>IDENTIFICATION</scope>
</reference>
<feature type="coiled-coil region" evidence="1">
    <location>
        <begin position="9"/>
        <end position="57"/>
    </location>
</feature>
<sequence>DVWSVTVELANISQELANVSEELANVSKELANISQELANVSEELANVSEELANVSQELANSPTQASNMTARGKLNLLISFFVSTARPGSSSSYAEGAVRSAWMPSRGQSVNYICCMEPEVRNGPINNLNPELNW</sequence>